<dbReference type="SUPFAM" id="SSF55811">
    <property type="entry name" value="Nudix"/>
    <property type="match status" value="1"/>
</dbReference>
<dbReference type="Proteomes" id="UP001140562">
    <property type="component" value="Unassembled WGS sequence"/>
</dbReference>
<protein>
    <recommendedName>
        <fullName evidence="1">Nudix hydrolase domain-containing protein</fullName>
    </recommendedName>
</protein>
<dbReference type="EMBL" id="JAPEUV010000238">
    <property type="protein sequence ID" value="KAJ4330005.1"/>
    <property type="molecule type" value="Genomic_DNA"/>
</dbReference>
<reference evidence="2" key="1">
    <citation type="submission" date="2022-10" db="EMBL/GenBank/DDBJ databases">
        <title>Tapping the CABI collections for fungal endophytes: first genome assemblies for Collariella, Neodidymelliopsis, Ascochyta clinopodiicola, Didymella pomorum, Didymosphaeria variabile, Neocosmospora piperis and Neocucurbitaria cava.</title>
        <authorList>
            <person name="Hill R."/>
        </authorList>
    </citation>
    <scope>NUCLEOTIDE SEQUENCE</scope>
    <source>
        <strain evidence="2">IMI 360193</strain>
    </source>
</reference>
<evidence type="ECO:0000313" key="2">
    <source>
        <dbReference type="EMBL" id="KAJ4330005.1"/>
    </source>
</evidence>
<organism evidence="2 3">
    <name type="scientific">Didymella glomerata</name>
    <dbReference type="NCBI Taxonomy" id="749621"/>
    <lineage>
        <taxon>Eukaryota</taxon>
        <taxon>Fungi</taxon>
        <taxon>Dikarya</taxon>
        <taxon>Ascomycota</taxon>
        <taxon>Pezizomycotina</taxon>
        <taxon>Dothideomycetes</taxon>
        <taxon>Pleosporomycetidae</taxon>
        <taxon>Pleosporales</taxon>
        <taxon>Pleosporineae</taxon>
        <taxon>Didymellaceae</taxon>
        <taxon>Didymella</taxon>
    </lineage>
</organism>
<sequence>MDDTDETILHAAARELKEETALTATRVVRKVAQFTFSDGWRNRPTKTWLKLIFQFEVDNLDAIALDPIEHQHFLWASEDEVVNDLVAEGNISLKYISQENKNVKLEAFKLRREAAAPA</sequence>
<dbReference type="InterPro" id="IPR015797">
    <property type="entry name" value="NUDIX_hydrolase-like_dom_sf"/>
</dbReference>
<dbReference type="Gene3D" id="3.90.79.10">
    <property type="entry name" value="Nucleoside Triphosphate Pyrophosphohydrolase"/>
    <property type="match status" value="1"/>
</dbReference>
<dbReference type="Pfam" id="PF00293">
    <property type="entry name" value="NUDIX"/>
    <property type="match status" value="1"/>
</dbReference>
<proteinExistence type="predicted"/>
<dbReference type="AlphaFoldDB" id="A0A9W8WPZ6"/>
<keyword evidence="3" id="KW-1185">Reference proteome</keyword>
<name>A0A9W8WPZ6_9PLEO</name>
<accession>A0A9W8WPZ6</accession>
<gene>
    <name evidence="2" type="ORF">N0V87_010385</name>
</gene>
<evidence type="ECO:0000313" key="3">
    <source>
        <dbReference type="Proteomes" id="UP001140562"/>
    </source>
</evidence>
<feature type="domain" description="Nudix hydrolase" evidence="1">
    <location>
        <begin position="3"/>
        <end position="85"/>
    </location>
</feature>
<dbReference type="OrthoDB" id="276276at2759"/>
<dbReference type="CDD" id="cd02883">
    <property type="entry name" value="NUDIX_Hydrolase"/>
    <property type="match status" value="1"/>
</dbReference>
<evidence type="ECO:0000259" key="1">
    <source>
        <dbReference type="Pfam" id="PF00293"/>
    </source>
</evidence>
<comment type="caution">
    <text evidence="2">The sequence shown here is derived from an EMBL/GenBank/DDBJ whole genome shotgun (WGS) entry which is preliminary data.</text>
</comment>
<dbReference type="InterPro" id="IPR000086">
    <property type="entry name" value="NUDIX_hydrolase_dom"/>
</dbReference>